<feature type="signal peptide" evidence="1">
    <location>
        <begin position="1"/>
        <end position="23"/>
    </location>
</feature>
<name>A0A6N0HSE7_9GAMM</name>
<dbReference type="AlphaFoldDB" id="A0A6N0HSE7"/>
<gene>
    <name evidence="2" type="ORF">HUE57_01565</name>
</gene>
<protein>
    <recommendedName>
        <fullName evidence="4">EexN family lipoprotein</fullName>
    </recommendedName>
</protein>
<evidence type="ECO:0008006" key="4">
    <source>
        <dbReference type="Google" id="ProtNLM"/>
    </source>
</evidence>
<reference evidence="2 3" key="1">
    <citation type="submission" date="2020-05" db="EMBL/GenBank/DDBJ databases">
        <title>Horizontal transmission and recombination maintain forever young bacterial symbiont genomes.</title>
        <authorList>
            <person name="Russell S.L."/>
            <person name="Pepper-Tunick E."/>
            <person name="Svedberg J."/>
            <person name="Byrne A."/>
            <person name="Ruelas Castillo J."/>
            <person name="Vollmers C."/>
            <person name="Beinart R.A."/>
            <person name="Corbett-Detig R."/>
        </authorList>
    </citation>
    <scope>NUCLEOTIDE SEQUENCE [LARGE SCALE GENOMIC DNA]</scope>
    <source>
        <strain evidence="2">Santa_Monica_outfall</strain>
    </source>
</reference>
<dbReference type="RefSeq" id="WP_078483697.1">
    <property type="nucleotide sequence ID" value="NZ_CP054491.1"/>
</dbReference>
<keyword evidence="1" id="KW-0732">Signal</keyword>
<feature type="chain" id="PRO_5026978055" description="EexN family lipoprotein" evidence="1">
    <location>
        <begin position="24"/>
        <end position="73"/>
    </location>
</feature>
<evidence type="ECO:0000313" key="3">
    <source>
        <dbReference type="Proteomes" id="UP000509658"/>
    </source>
</evidence>
<accession>A0A6N0HSE7</accession>
<dbReference type="Proteomes" id="UP000509658">
    <property type="component" value="Chromosome"/>
</dbReference>
<dbReference type="PROSITE" id="PS51257">
    <property type="entry name" value="PROKAR_LIPOPROTEIN"/>
    <property type="match status" value="1"/>
</dbReference>
<evidence type="ECO:0000313" key="2">
    <source>
        <dbReference type="EMBL" id="QKQ25117.1"/>
    </source>
</evidence>
<sequence>MRLLTLVTTLLLLSACGSGTSMSGLSDTELEYKAAECTSLGGSNRIMAMTCDEVEKECLYRNKQGKQLCPALL</sequence>
<proteinExistence type="predicted"/>
<organism evidence="2 3">
    <name type="scientific">Candidatus Reidiella endopervernicosa</name>
    <dbReference type="NCBI Taxonomy" id="2738883"/>
    <lineage>
        <taxon>Bacteria</taxon>
        <taxon>Pseudomonadati</taxon>
        <taxon>Pseudomonadota</taxon>
        <taxon>Gammaproteobacteria</taxon>
        <taxon>Candidatus Reidiella</taxon>
    </lineage>
</organism>
<keyword evidence="3" id="KW-1185">Reference proteome</keyword>
<evidence type="ECO:0000256" key="1">
    <source>
        <dbReference type="SAM" id="SignalP"/>
    </source>
</evidence>
<dbReference type="EMBL" id="CP054491">
    <property type="protein sequence ID" value="QKQ25117.1"/>
    <property type="molecule type" value="Genomic_DNA"/>
</dbReference>
<dbReference type="KEGG" id="rev:HUE57_01565"/>